<dbReference type="InterPro" id="IPR005537">
    <property type="entry name" value="RAMP_III_fam"/>
</dbReference>
<dbReference type="AlphaFoldDB" id="N6ZT48"/>
<accession>N6ZT48</accession>
<evidence type="ECO:0000313" key="3">
    <source>
        <dbReference type="EMBL" id="ENO97672.1"/>
    </source>
</evidence>
<keyword evidence="4" id="KW-1185">Reference proteome</keyword>
<name>N6ZT48_9RHOO</name>
<dbReference type="PANTHER" id="PTHR39965">
    <property type="entry name" value="CRISPR SYSTEM CMR SUBUNIT CMR6"/>
    <property type="match status" value="1"/>
</dbReference>
<dbReference type="OrthoDB" id="9813956at2"/>
<dbReference type="RefSeq" id="WP_004359769.1">
    <property type="nucleotide sequence ID" value="NZ_AMXF01000037.1"/>
</dbReference>
<dbReference type="Proteomes" id="UP000013047">
    <property type="component" value="Unassembled WGS sequence"/>
</dbReference>
<dbReference type="PANTHER" id="PTHR39965:SF1">
    <property type="entry name" value="CRISPR SYSTEM CMR SUBUNIT CMR6"/>
    <property type="match status" value="1"/>
</dbReference>
<evidence type="ECO:0000256" key="1">
    <source>
        <dbReference type="ARBA" id="ARBA00023118"/>
    </source>
</evidence>
<dbReference type="NCBIfam" id="TIGR01898">
    <property type="entry name" value="cas_TM1791_cmr6"/>
    <property type="match status" value="1"/>
</dbReference>
<organism evidence="3 4">
    <name type="scientific">Thauera phenylacetica B4P</name>
    <dbReference type="NCBI Taxonomy" id="1234382"/>
    <lineage>
        <taxon>Bacteria</taxon>
        <taxon>Pseudomonadati</taxon>
        <taxon>Pseudomonadota</taxon>
        <taxon>Betaproteobacteria</taxon>
        <taxon>Rhodocyclales</taxon>
        <taxon>Zoogloeaceae</taxon>
        <taxon>Thauera</taxon>
    </lineage>
</organism>
<dbReference type="GO" id="GO:0051607">
    <property type="term" value="P:defense response to virus"/>
    <property type="evidence" value="ECO:0007669"/>
    <property type="project" value="UniProtKB-KW"/>
</dbReference>
<evidence type="ECO:0000259" key="2">
    <source>
        <dbReference type="Pfam" id="PF03787"/>
    </source>
</evidence>
<dbReference type="InterPro" id="IPR010172">
    <property type="entry name" value="CRISPR-assoc_prot_TM1791"/>
</dbReference>
<feature type="domain" description="CRISPR type III-associated protein" evidence="2">
    <location>
        <begin position="85"/>
        <end position="273"/>
    </location>
</feature>
<comment type="caution">
    <text evidence="3">The sequence shown here is derived from an EMBL/GenBank/DDBJ whole genome shotgun (WGS) entry which is preliminary data.</text>
</comment>
<keyword evidence="1" id="KW-0051">Antiviral defense</keyword>
<evidence type="ECO:0000313" key="4">
    <source>
        <dbReference type="Proteomes" id="UP000013047"/>
    </source>
</evidence>
<gene>
    <name evidence="3" type="ORF">C667_07761</name>
</gene>
<protein>
    <submittedName>
        <fullName evidence="3">Cmr6 family CRISPR-associated RAMP protein</fullName>
    </submittedName>
</protein>
<dbReference type="EMBL" id="AMXF01000037">
    <property type="protein sequence ID" value="ENO97672.1"/>
    <property type="molecule type" value="Genomic_DNA"/>
</dbReference>
<dbReference type="Pfam" id="PF03787">
    <property type="entry name" value="RAMPs"/>
    <property type="match status" value="1"/>
</dbReference>
<proteinExistence type="predicted"/>
<reference evidence="3 4" key="1">
    <citation type="submission" date="2012-09" db="EMBL/GenBank/DDBJ databases">
        <title>Draft Genome Sequences of 6 Strains from Genus Thauera.</title>
        <authorList>
            <person name="Liu B."/>
            <person name="Shapleigh J.P."/>
            <person name="Frostegard A.H."/>
        </authorList>
    </citation>
    <scope>NUCLEOTIDE SEQUENCE [LARGE SCALE GENOMIC DNA]</scope>
    <source>
        <strain evidence="3 4">B4P</strain>
    </source>
</reference>
<sequence>MTHALPDYLTRNVGFDDCPPGHRFGLYFAGWEADWRKPSNKTPAFKTVASALPQHSRDALAAIRQRQALLATQLGDTVFAHPARLTAPLATGLGNEHPLENGFAFLNPHGLPYLAGSGVKGVLRRAAEELESGEWGDAAGWSQTAIDALFGLETESGDTQATRTRGALLFWDLFFQPPANKVALSVEVMTPHHAGYLQNGGTPHANESPNPIPFLAIPAGCECTLYVQCNPALIPAGAAELRQGWQALVEAAVEHAGEWLGFGAKTAVGYGRLGIDPKAQAERAARREAEAVERRKQDAEAALASMPPDQQLLNRLDARLSSLPTDPRTKTPILQLTSGKDWLPTLELIDAHAGALAELAKPQREALASEIKKRLGAYFKVEGKADKAMKERLAAVRGG</sequence>